<accession>A0ACC1IJK3</accession>
<name>A0ACC1IJK3_9FUNG</name>
<evidence type="ECO:0000313" key="1">
    <source>
        <dbReference type="EMBL" id="KAJ1894751.1"/>
    </source>
</evidence>
<organism evidence="1 2">
    <name type="scientific">Kickxella alabastrina</name>
    <dbReference type="NCBI Taxonomy" id="61397"/>
    <lineage>
        <taxon>Eukaryota</taxon>
        <taxon>Fungi</taxon>
        <taxon>Fungi incertae sedis</taxon>
        <taxon>Zoopagomycota</taxon>
        <taxon>Kickxellomycotina</taxon>
        <taxon>Kickxellomycetes</taxon>
        <taxon>Kickxellales</taxon>
        <taxon>Kickxellaceae</taxon>
        <taxon>Kickxella</taxon>
    </lineage>
</organism>
<reference evidence="1" key="1">
    <citation type="submission" date="2022-07" db="EMBL/GenBank/DDBJ databases">
        <title>Phylogenomic reconstructions and comparative analyses of Kickxellomycotina fungi.</title>
        <authorList>
            <person name="Reynolds N.K."/>
            <person name="Stajich J.E."/>
            <person name="Barry K."/>
            <person name="Grigoriev I.V."/>
            <person name="Crous P."/>
            <person name="Smith M.E."/>
        </authorList>
    </citation>
    <scope>NUCLEOTIDE SEQUENCE</scope>
    <source>
        <strain evidence="1">Benny 63K</strain>
    </source>
</reference>
<protein>
    <submittedName>
        <fullName evidence="1">Uncharacterized protein</fullName>
    </submittedName>
</protein>
<evidence type="ECO:0000313" key="2">
    <source>
        <dbReference type="Proteomes" id="UP001150581"/>
    </source>
</evidence>
<sequence>MYNAVSLAIEFSKEAAEFTQQNRLAVQAAKKALEEWIEQSNEEYRKEIKETTEKIIREDYAKRYAQFKMLEEKAAQAKARVDDIRAVAFERLEQAERIRKECHNQVDGEFEKTRDSIIQTLKELEEEAKEIQAMCVEAMK</sequence>
<dbReference type="Proteomes" id="UP001150581">
    <property type="component" value="Unassembled WGS sequence"/>
</dbReference>
<gene>
    <name evidence="1" type="ORF">LPJ66_004998</name>
</gene>
<dbReference type="EMBL" id="JANBPG010000652">
    <property type="protein sequence ID" value="KAJ1894751.1"/>
    <property type="molecule type" value="Genomic_DNA"/>
</dbReference>
<proteinExistence type="predicted"/>
<comment type="caution">
    <text evidence="1">The sequence shown here is derived from an EMBL/GenBank/DDBJ whole genome shotgun (WGS) entry which is preliminary data.</text>
</comment>
<keyword evidence="2" id="KW-1185">Reference proteome</keyword>